<accession>A0A1R4K3Q1</accession>
<dbReference type="Pfam" id="PF04286">
    <property type="entry name" value="DUF445"/>
    <property type="match status" value="1"/>
</dbReference>
<sequence>MGQTGRVSMMMDAPGDAERRADLRKMRALATGLLVLAAVLYLVTLRDVRSGWMGWVNAGSEAAMVGALADWFAVTAIFRHPLGIPVPHTALVKRRKNELGRSLQQFVTNNFLTADIFRERVRDAQVAQRVANWLQSPANRRRALGQVVRGLRALLDRVRPQDVEGLVTETVLPRLRQQQMSPLAGDLLADVVRDGSHQQLVDVLAKELHGWLERNPDAARHVIGERAPAWSPRWIDKQVSGFGYQQALEWSMAVRTQPGHPFRKAVDTYLAKLADDLRHDPAIMAKAEHIKERLLDNPSVGPAVVELWESVRESIAVALDDDASGLWQRADQWLADAAEHLAGDDQMRSRLDGRVVDAVGFLVDTYGEELATVISSTVDRWDADEASERIELFVGRDLQFIRINGTVVGCLAGLVIHAVSQLV</sequence>
<dbReference type="InterPro" id="IPR007383">
    <property type="entry name" value="DUF445"/>
</dbReference>
<evidence type="ECO:0008006" key="3">
    <source>
        <dbReference type="Google" id="ProtNLM"/>
    </source>
</evidence>
<organism evidence="1 2">
    <name type="scientific">Luteococcus japonicus LSP_Lj1</name>
    <dbReference type="NCBI Taxonomy" id="1255658"/>
    <lineage>
        <taxon>Bacteria</taxon>
        <taxon>Bacillati</taxon>
        <taxon>Actinomycetota</taxon>
        <taxon>Actinomycetes</taxon>
        <taxon>Propionibacteriales</taxon>
        <taxon>Propionibacteriaceae</taxon>
        <taxon>Luteococcus</taxon>
    </lineage>
</organism>
<dbReference type="PANTHER" id="PTHR38442:SF1">
    <property type="entry name" value="INNER MEMBRANE PROTEIN"/>
    <property type="match status" value="1"/>
</dbReference>
<gene>
    <name evidence="1" type="ORF">FM114_11205</name>
</gene>
<protein>
    <recommendedName>
        <fullName evidence="3">Membrane protein STY4873</fullName>
    </recommendedName>
</protein>
<evidence type="ECO:0000313" key="2">
    <source>
        <dbReference type="Proteomes" id="UP000188342"/>
    </source>
</evidence>
<evidence type="ECO:0000313" key="1">
    <source>
        <dbReference type="EMBL" id="SJN38889.1"/>
    </source>
</evidence>
<proteinExistence type="predicted"/>
<keyword evidence="2" id="KW-1185">Reference proteome</keyword>
<dbReference type="Proteomes" id="UP000188342">
    <property type="component" value="Unassembled WGS sequence"/>
</dbReference>
<dbReference type="AlphaFoldDB" id="A0A1R4K3Q1"/>
<reference evidence="1 2" key="1">
    <citation type="submission" date="2017-02" db="EMBL/GenBank/DDBJ databases">
        <authorList>
            <person name="Peterson S.W."/>
        </authorList>
    </citation>
    <scope>NUCLEOTIDE SEQUENCE [LARGE SCALE GENOMIC DNA]</scope>
    <source>
        <strain evidence="1 2">LSP_Lj1</strain>
    </source>
</reference>
<dbReference type="EMBL" id="FUKQ01000044">
    <property type="protein sequence ID" value="SJN38889.1"/>
    <property type="molecule type" value="Genomic_DNA"/>
</dbReference>
<name>A0A1R4K3Q1_9ACTN</name>
<dbReference type="GO" id="GO:0005886">
    <property type="term" value="C:plasma membrane"/>
    <property type="evidence" value="ECO:0007669"/>
    <property type="project" value="TreeGrafter"/>
</dbReference>
<dbReference type="PANTHER" id="PTHR38442">
    <property type="entry name" value="INNER MEMBRANE PROTEIN-RELATED"/>
    <property type="match status" value="1"/>
</dbReference>
<dbReference type="STRING" id="1255658.FM114_11205"/>